<evidence type="ECO:0000256" key="2">
    <source>
        <dbReference type="ARBA" id="ARBA00022475"/>
    </source>
</evidence>
<feature type="transmembrane region" description="Helical" evidence="6">
    <location>
        <begin position="158"/>
        <end position="180"/>
    </location>
</feature>
<dbReference type="CDD" id="cd06579">
    <property type="entry name" value="TM_PBP1_transp_AraH_like"/>
    <property type="match status" value="1"/>
</dbReference>
<dbReference type="Proteomes" id="UP000289794">
    <property type="component" value="Chromosome"/>
</dbReference>
<dbReference type="GO" id="GO:0005886">
    <property type="term" value="C:plasma membrane"/>
    <property type="evidence" value="ECO:0007669"/>
    <property type="project" value="UniProtKB-SubCell"/>
</dbReference>
<evidence type="ECO:0000256" key="3">
    <source>
        <dbReference type="ARBA" id="ARBA00022692"/>
    </source>
</evidence>
<evidence type="ECO:0000256" key="4">
    <source>
        <dbReference type="ARBA" id="ARBA00022989"/>
    </source>
</evidence>
<sequence length="318" mass="33396">MKTLSMSKNLKKFGIYVVLVVLIIAFSIATPKFLTVSNILNVARQAAMLGVASVGMIFVMIIGGIDLSVGSMVTFVNIFVAYLMVNSGVNPFIAAVIGISSTTLIGLFNGWVIANIKIPALIATLATQIIFEGAAYIIAGGMPIFGFPESFAVLGQSYIGFIPLLVIVMIICLVIGAFVLNKTYFGRHFYAVGSNAEAAELSGIRVKRVNYLAYSLCGFFAGLSGVMLLSRTSSGQVTAGKGFEFDVISALVLGGVSVTGGSGSISCAVAGVLIMQVLTNGFVLCGISTYWQMAIKGIILLVAVGFDMLQKKRKGSTT</sequence>
<dbReference type="AlphaFoldDB" id="A0A4P6LYU1"/>
<dbReference type="InterPro" id="IPR001851">
    <property type="entry name" value="ABC_transp_permease"/>
</dbReference>
<protein>
    <submittedName>
        <fullName evidence="7">Ribose import permease protein RbsC</fullName>
    </submittedName>
</protein>
<dbReference type="EMBL" id="CP035945">
    <property type="protein sequence ID" value="QBE97389.1"/>
    <property type="molecule type" value="Genomic_DNA"/>
</dbReference>
<gene>
    <name evidence="7" type="primary">rbsC</name>
    <name evidence="7" type="ORF">PMF13cell1_02945</name>
</gene>
<dbReference type="GO" id="GO:0022857">
    <property type="term" value="F:transmembrane transporter activity"/>
    <property type="evidence" value="ECO:0007669"/>
    <property type="project" value="InterPro"/>
</dbReference>
<dbReference type="Pfam" id="PF02653">
    <property type="entry name" value="BPD_transp_2"/>
    <property type="match status" value="1"/>
</dbReference>
<reference evidence="7 8" key="1">
    <citation type="submission" date="2019-01" db="EMBL/GenBank/DDBJ databases">
        <title>PMF-metabolizing Aryl O-demethylase.</title>
        <authorList>
            <person name="Kim M."/>
        </authorList>
    </citation>
    <scope>NUCLEOTIDE SEQUENCE [LARGE SCALE GENOMIC DNA]</scope>
    <source>
        <strain evidence="7 8">PMF1</strain>
    </source>
</reference>
<feature type="transmembrane region" description="Helical" evidence="6">
    <location>
        <begin position="46"/>
        <end position="63"/>
    </location>
</feature>
<evidence type="ECO:0000256" key="5">
    <source>
        <dbReference type="ARBA" id="ARBA00023136"/>
    </source>
</evidence>
<dbReference type="PANTHER" id="PTHR32196">
    <property type="entry name" value="ABC TRANSPORTER PERMEASE PROTEIN YPHD-RELATED-RELATED"/>
    <property type="match status" value="1"/>
</dbReference>
<dbReference type="KEGG" id="bpro:PMF13cell1_02945"/>
<comment type="subcellular location">
    <subcellularLocation>
        <location evidence="1">Cell membrane</location>
        <topology evidence="1">Multi-pass membrane protein</topology>
    </subcellularLocation>
</comment>
<feature type="transmembrane region" description="Helical" evidence="6">
    <location>
        <begin position="250"/>
        <end position="278"/>
    </location>
</feature>
<feature type="transmembrane region" description="Helical" evidence="6">
    <location>
        <begin position="13"/>
        <end position="34"/>
    </location>
</feature>
<feature type="transmembrane region" description="Helical" evidence="6">
    <location>
        <begin position="92"/>
        <end position="114"/>
    </location>
</feature>
<dbReference type="RefSeq" id="WP_243125915.1">
    <property type="nucleotide sequence ID" value="NZ_CP035945.1"/>
</dbReference>
<keyword evidence="4 6" id="KW-1133">Transmembrane helix</keyword>
<evidence type="ECO:0000313" key="7">
    <source>
        <dbReference type="EMBL" id="QBE97389.1"/>
    </source>
</evidence>
<keyword evidence="2" id="KW-1003">Cell membrane</keyword>
<keyword evidence="3 6" id="KW-0812">Transmembrane</keyword>
<organism evidence="7 8">
    <name type="scientific">Blautia producta</name>
    <dbReference type="NCBI Taxonomy" id="33035"/>
    <lineage>
        <taxon>Bacteria</taxon>
        <taxon>Bacillati</taxon>
        <taxon>Bacillota</taxon>
        <taxon>Clostridia</taxon>
        <taxon>Lachnospirales</taxon>
        <taxon>Lachnospiraceae</taxon>
        <taxon>Blautia</taxon>
    </lineage>
</organism>
<keyword evidence="5 6" id="KW-0472">Membrane</keyword>
<evidence type="ECO:0000313" key="8">
    <source>
        <dbReference type="Proteomes" id="UP000289794"/>
    </source>
</evidence>
<evidence type="ECO:0000256" key="1">
    <source>
        <dbReference type="ARBA" id="ARBA00004651"/>
    </source>
</evidence>
<feature type="transmembrane region" description="Helical" evidence="6">
    <location>
        <begin position="211"/>
        <end position="229"/>
    </location>
</feature>
<feature type="transmembrane region" description="Helical" evidence="6">
    <location>
        <begin position="290"/>
        <end position="309"/>
    </location>
</feature>
<accession>A0A4P6LYU1</accession>
<name>A0A4P6LYU1_9FIRM</name>
<feature type="transmembrane region" description="Helical" evidence="6">
    <location>
        <begin position="120"/>
        <end position="146"/>
    </location>
</feature>
<proteinExistence type="predicted"/>
<evidence type="ECO:0000256" key="6">
    <source>
        <dbReference type="SAM" id="Phobius"/>
    </source>
</evidence>